<dbReference type="InterPro" id="IPR001387">
    <property type="entry name" value="Cro/C1-type_HTH"/>
</dbReference>
<protein>
    <submittedName>
        <fullName evidence="2">Helix-turn-helix domain protein</fullName>
    </submittedName>
</protein>
<evidence type="ECO:0000313" key="3">
    <source>
        <dbReference type="Proteomes" id="UP000000844"/>
    </source>
</evidence>
<name>D3Q0Z1_STANL</name>
<evidence type="ECO:0000313" key="2">
    <source>
        <dbReference type="EMBL" id="ADD43741.1"/>
    </source>
</evidence>
<dbReference type="CDD" id="cd00093">
    <property type="entry name" value="HTH_XRE"/>
    <property type="match status" value="1"/>
</dbReference>
<dbReference type="SMART" id="SM00530">
    <property type="entry name" value="HTH_XRE"/>
    <property type="match status" value="1"/>
</dbReference>
<dbReference type="InterPro" id="IPR010982">
    <property type="entry name" value="Lambda_DNA-bd_dom_sf"/>
</dbReference>
<dbReference type="HOGENOM" id="CLU_055817_1_1_11"/>
<dbReference type="AlphaFoldDB" id="D3Q0Z1"/>
<sequence>MSDHSPTVAHGAFLKMLRELRLAARYDYSDAAAELGVNAKTIKRWEEGANIPSRSSIKVLGEFYGASPAQIEMMCSLARDAKRSGLVEKFKGGAPPEFQSFAEHEASAISILTYQPEFIPGLAQTPDYLREIHKRYLDFLIPNPRAIHAFRQNRQRRVFSRRHLPEIKMVIGVAAMIYLDALPATVRNGQIDRLLELSAKPTIDIKVVTVPHTAMGGGFTIMTPDEKSHGASAFAYLESQDAGRYVEDRDTLSVYDKIFSSVFNLAVLLEEYLDGR</sequence>
<dbReference type="Pfam" id="PF13560">
    <property type="entry name" value="HTH_31"/>
    <property type="match status" value="1"/>
</dbReference>
<organism evidence="2 3">
    <name type="scientific">Stackebrandtia nassauensis (strain DSM 44728 / CIP 108903 / NRRL B-16338 / NBRC 102104 / LLR-40K-21)</name>
    <dbReference type="NCBI Taxonomy" id="446470"/>
    <lineage>
        <taxon>Bacteria</taxon>
        <taxon>Bacillati</taxon>
        <taxon>Actinomycetota</taxon>
        <taxon>Actinomycetes</taxon>
        <taxon>Glycomycetales</taxon>
        <taxon>Glycomycetaceae</taxon>
        <taxon>Stackebrandtia</taxon>
    </lineage>
</organism>
<dbReference type="Pfam" id="PF19054">
    <property type="entry name" value="DUF5753"/>
    <property type="match status" value="1"/>
</dbReference>
<reference evidence="2 3" key="1">
    <citation type="journal article" date="2009" name="Stand. Genomic Sci.">
        <title>Complete genome sequence of Stackebrandtia nassauensis type strain (LLR-40K-21).</title>
        <authorList>
            <person name="Munk C."/>
            <person name="Lapidus A."/>
            <person name="Copeland A."/>
            <person name="Jando M."/>
            <person name="Mayilraj S."/>
            <person name="Glavina Del Rio T."/>
            <person name="Nolan M."/>
            <person name="Chen F."/>
            <person name="Lucas S."/>
            <person name="Tice H."/>
            <person name="Cheng J.F."/>
            <person name="Han C."/>
            <person name="Detter J.C."/>
            <person name="Bruce D."/>
            <person name="Goodwin L."/>
            <person name="Chain P."/>
            <person name="Pitluck S."/>
            <person name="Goker M."/>
            <person name="Ovchinikova G."/>
            <person name="Pati A."/>
            <person name="Ivanova N."/>
            <person name="Mavromatis K."/>
            <person name="Chen A."/>
            <person name="Palaniappan K."/>
            <person name="Land M."/>
            <person name="Hauser L."/>
            <person name="Chang Y.J."/>
            <person name="Jeffries C.D."/>
            <person name="Bristow J."/>
            <person name="Eisen J.A."/>
            <person name="Markowitz V."/>
            <person name="Hugenholtz P."/>
            <person name="Kyrpides N.C."/>
            <person name="Klenk H.P."/>
        </authorList>
    </citation>
    <scope>NUCLEOTIDE SEQUENCE [LARGE SCALE GENOMIC DNA]</scope>
    <source>
        <strain evidence="3">DSM 44728 / CIP 108903 / NRRL B-16338 / NBRC 102104 / LLR-40K-21</strain>
    </source>
</reference>
<dbReference type="Proteomes" id="UP000000844">
    <property type="component" value="Chromosome"/>
</dbReference>
<gene>
    <name evidence="2" type="ordered locus">Snas_4089</name>
</gene>
<accession>D3Q0Z1</accession>
<evidence type="ECO:0000259" key="1">
    <source>
        <dbReference type="PROSITE" id="PS50943"/>
    </source>
</evidence>
<dbReference type="InterPro" id="IPR043917">
    <property type="entry name" value="DUF5753"/>
</dbReference>
<proteinExistence type="predicted"/>
<dbReference type="KEGG" id="sna:Snas_4089"/>
<dbReference type="SUPFAM" id="SSF47413">
    <property type="entry name" value="lambda repressor-like DNA-binding domains"/>
    <property type="match status" value="1"/>
</dbReference>
<feature type="domain" description="HTH cro/C1-type" evidence="1">
    <location>
        <begin position="17"/>
        <end position="71"/>
    </location>
</feature>
<keyword evidence="3" id="KW-1185">Reference proteome</keyword>
<dbReference type="STRING" id="446470.Snas_4089"/>
<dbReference type="Gene3D" id="1.10.260.40">
    <property type="entry name" value="lambda repressor-like DNA-binding domains"/>
    <property type="match status" value="1"/>
</dbReference>
<dbReference type="GO" id="GO:0003677">
    <property type="term" value="F:DNA binding"/>
    <property type="evidence" value="ECO:0007669"/>
    <property type="project" value="InterPro"/>
</dbReference>
<dbReference type="EMBL" id="CP001778">
    <property type="protein sequence ID" value="ADD43741.1"/>
    <property type="molecule type" value="Genomic_DNA"/>
</dbReference>
<dbReference type="RefSeq" id="WP_013019312.1">
    <property type="nucleotide sequence ID" value="NC_013947.1"/>
</dbReference>
<dbReference type="eggNOG" id="COG1396">
    <property type="taxonomic scope" value="Bacteria"/>
</dbReference>
<dbReference type="PROSITE" id="PS50943">
    <property type="entry name" value="HTH_CROC1"/>
    <property type="match status" value="1"/>
</dbReference>